<organism evidence="1 2">
    <name type="scientific">Trichinella britovi</name>
    <name type="common">Parasitic roundworm</name>
    <dbReference type="NCBI Taxonomy" id="45882"/>
    <lineage>
        <taxon>Eukaryota</taxon>
        <taxon>Metazoa</taxon>
        <taxon>Ecdysozoa</taxon>
        <taxon>Nematoda</taxon>
        <taxon>Enoplea</taxon>
        <taxon>Dorylaimia</taxon>
        <taxon>Trichinellida</taxon>
        <taxon>Trichinellidae</taxon>
        <taxon>Trichinella</taxon>
    </lineage>
</organism>
<reference evidence="1 2" key="1">
    <citation type="submission" date="2015-01" db="EMBL/GenBank/DDBJ databases">
        <title>Evolution of Trichinella species and genotypes.</title>
        <authorList>
            <person name="Korhonen P.K."/>
            <person name="Edoardo P."/>
            <person name="Giuseppe L.R."/>
            <person name="Gasser R.B."/>
        </authorList>
    </citation>
    <scope>NUCLEOTIDE SEQUENCE [LARGE SCALE GENOMIC DNA]</scope>
    <source>
        <strain evidence="1">ISS120</strain>
    </source>
</reference>
<dbReference type="EMBL" id="JYDI01006676">
    <property type="protein sequence ID" value="KRY03262.1"/>
    <property type="molecule type" value="Genomic_DNA"/>
</dbReference>
<dbReference type="AlphaFoldDB" id="A0A0V0YSL3"/>
<comment type="caution">
    <text evidence="1">The sequence shown here is derived from an EMBL/GenBank/DDBJ whole genome shotgun (WGS) entry which is preliminary data.</text>
</comment>
<dbReference type="Proteomes" id="UP000054653">
    <property type="component" value="Unassembled WGS sequence"/>
</dbReference>
<accession>A0A0V0YSL3</accession>
<keyword evidence="2" id="KW-1185">Reference proteome</keyword>
<proteinExistence type="predicted"/>
<evidence type="ECO:0000313" key="1">
    <source>
        <dbReference type="EMBL" id="KRY03262.1"/>
    </source>
</evidence>
<name>A0A0V0YSL3_TRIBR</name>
<sequence length="34" mass="3953">MWCFSGSSLEKGHTVDDAVWYWFTLPLFAGHHLL</sequence>
<protein>
    <submittedName>
        <fullName evidence="1">Uncharacterized protein</fullName>
    </submittedName>
</protein>
<evidence type="ECO:0000313" key="2">
    <source>
        <dbReference type="Proteomes" id="UP000054653"/>
    </source>
</evidence>
<gene>
    <name evidence="1" type="ORF">T03_2523</name>
</gene>